<comment type="caution">
    <text evidence="2">The sequence shown here is derived from an EMBL/GenBank/DDBJ whole genome shotgun (WGS) entry which is preliminary data.</text>
</comment>
<keyword evidence="1" id="KW-1133">Transmembrane helix</keyword>
<name>A0A3D8I5N6_9HELI</name>
<sequence>MKKHIIFIIFVVYLIVCFLFTSLAGAIGHGSTPYKMATLFITLVVAPLVPYVIVSLAIDTYKQFQWWKILNLIFLIIPIYIFFTRLWR</sequence>
<feature type="transmembrane region" description="Helical" evidence="1">
    <location>
        <begin position="6"/>
        <end position="27"/>
    </location>
</feature>
<protein>
    <submittedName>
        <fullName evidence="2">Uncharacterized protein</fullName>
    </submittedName>
</protein>
<accession>A0A3D8I5N6</accession>
<organism evidence="2 3">
    <name type="scientific">Helicobacter didelphidarum</name>
    <dbReference type="NCBI Taxonomy" id="2040648"/>
    <lineage>
        <taxon>Bacteria</taxon>
        <taxon>Pseudomonadati</taxon>
        <taxon>Campylobacterota</taxon>
        <taxon>Epsilonproteobacteria</taxon>
        <taxon>Campylobacterales</taxon>
        <taxon>Helicobacteraceae</taxon>
        <taxon>Helicobacter</taxon>
    </lineage>
</organism>
<dbReference type="EMBL" id="NXLQ01000112">
    <property type="protein sequence ID" value="RDU59871.1"/>
    <property type="molecule type" value="Genomic_DNA"/>
</dbReference>
<evidence type="ECO:0000313" key="2">
    <source>
        <dbReference type="EMBL" id="RDU59871.1"/>
    </source>
</evidence>
<evidence type="ECO:0000256" key="1">
    <source>
        <dbReference type="SAM" id="Phobius"/>
    </source>
</evidence>
<proteinExistence type="predicted"/>
<keyword evidence="1" id="KW-0812">Transmembrane</keyword>
<feature type="transmembrane region" description="Helical" evidence="1">
    <location>
        <begin position="64"/>
        <end position="83"/>
    </location>
</feature>
<dbReference type="AlphaFoldDB" id="A0A3D8I5N6"/>
<evidence type="ECO:0000313" key="3">
    <source>
        <dbReference type="Proteomes" id="UP000256379"/>
    </source>
</evidence>
<feature type="transmembrane region" description="Helical" evidence="1">
    <location>
        <begin position="39"/>
        <end position="58"/>
    </location>
</feature>
<keyword evidence="1" id="KW-0472">Membrane</keyword>
<reference evidence="2 3" key="1">
    <citation type="submission" date="2018-04" db="EMBL/GenBank/DDBJ databases">
        <title>Novel Campyloabacter and Helicobacter Species and Strains.</title>
        <authorList>
            <person name="Mannion A.J."/>
            <person name="Shen Z."/>
            <person name="Fox J.G."/>
        </authorList>
    </citation>
    <scope>NUCLEOTIDE SEQUENCE [LARGE SCALE GENOMIC DNA]</scope>
    <source>
        <strain evidence="2 3">MIT 17-337</strain>
    </source>
</reference>
<gene>
    <name evidence="2" type="ORF">CQA53_11215</name>
</gene>
<keyword evidence="3" id="KW-1185">Reference proteome</keyword>
<dbReference type="RefSeq" id="WP_115544002.1">
    <property type="nucleotide sequence ID" value="NZ_NXLQ01000112.1"/>
</dbReference>
<dbReference type="Proteomes" id="UP000256379">
    <property type="component" value="Unassembled WGS sequence"/>
</dbReference>